<feature type="region of interest" description="Disordered" evidence="1">
    <location>
        <begin position="547"/>
        <end position="588"/>
    </location>
</feature>
<feature type="compositionally biased region" description="Basic and acidic residues" evidence="1">
    <location>
        <begin position="13"/>
        <end position="22"/>
    </location>
</feature>
<evidence type="ECO:0000256" key="1">
    <source>
        <dbReference type="SAM" id="MobiDB-lite"/>
    </source>
</evidence>
<feature type="compositionally biased region" description="Polar residues" evidence="1">
    <location>
        <begin position="566"/>
        <end position="578"/>
    </location>
</feature>
<feature type="compositionally biased region" description="Basic and acidic residues" evidence="1">
    <location>
        <begin position="392"/>
        <end position="402"/>
    </location>
</feature>
<reference evidence="2" key="1">
    <citation type="submission" date="2018-02" db="EMBL/GenBank/DDBJ databases">
        <title>Rhizophora mucronata_Transcriptome.</title>
        <authorList>
            <person name="Meera S.P."/>
            <person name="Sreeshan A."/>
            <person name="Augustine A."/>
        </authorList>
    </citation>
    <scope>NUCLEOTIDE SEQUENCE</scope>
    <source>
        <tissue evidence="2">Leaf</tissue>
    </source>
</reference>
<dbReference type="SUPFAM" id="SSF103657">
    <property type="entry name" value="BAR/IMD domain-like"/>
    <property type="match status" value="1"/>
</dbReference>
<dbReference type="AlphaFoldDB" id="A0A2P2M045"/>
<organism evidence="2">
    <name type="scientific">Rhizophora mucronata</name>
    <name type="common">Asiatic mangrove</name>
    <dbReference type="NCBI Taxonomy" id="61149"/>
    <lineage>
        <taxon>Eukaryota</taxon>
        <taxon>Viridiplantae</taxon>
        <taxon>Streptophyta</taxon>
        <taxon>Embryophyta</taxon>
        <taxon>Tracheophyta</taxon>
        <taxon>Spermatophyta</taxon>
        <taxon>Magnoliopsida</taxon>
        <taxon>eudicotyledons</taxon>
        <taxon>Gunneridae</taxon>
        <taxon>Pentapetalae</taxon>
        <taxon>rosids</taxon>
        <taxon>fabids</taxon>
        <taxon>Malpighiales</taxon>
        <taxon>Rhizophoraceae</taxon>
        <taxon>Rhizophora</taxon>
    </lineage>
</organism>
<feature type="region of interest" description="Disordered" evidence="1">
    <location>
        <begin position="1"/>
        <end position="35"/>
    </location>
</feature>
<evidence type="ECO:0008006" key="3">
    <source>
        <dbReference type="Google" id="ProtNLM"/>
    </source>
</evidence>
<dbReference type="EMBL" id="GGEC01043112">
    <property type="protein sequence ID" value="MBX23596.1"/>
    <property type="molecule type" value="Transcribed_RNA"/>
</dbReference>
<name>A0A2P2M045_RHIMU</name>
<feature type="compositionally biased region" description="Polar residues" evidence="1">
    <location>
        <begin position="338"/>
        <end position="349"/>
    </location>
</feature>
<evidence type="ECO:0000313" key="2">
    <source>
        <dbReference type="EMBL" id="MBX23596.1"/>
    </source>
</evidence>
<dbReference type="InterPro" id="IPR037488">
    <property type="entry name" value="At2g33490-like"/>
</dbReference>
<protein>
    <recommendedName>
        <fullName evidence="3">Hydroxyproline-rich glycoprotein family protein</fullName>
    </recommendedName>
</protein>
<dbReference type="Gene3D" id="1.20.1270.60">
    <property type="entry name" value="Arfaptin homology (AH) domain/BAR domain"/>
    <property type="match status" value="1"/>
</dbReference>
<dbReference type="PANTHER" id="PTHR34119:SF19">
    <property type="entry name" value="HYDROXYPROLINE-RICH GLYCOPROTEIN FAMILY PROTEIN"/>
    <property type="match status" value="1"/>
</dbReference>
<accession>A0A2P2M045</accession>
<feature type="compositionally biased region" description="Polar residues" evidence="1">
    <location>
        <begin position="379"/>
        <end position="391"/>
    </location>
</feature>
<feature type="region of interest" description="Disordered" evidence="1">
    <location>
        <begin position="436"/>
        <end position="472"/>
    </location>
</feature>
<dbReference type="PANTHER" id="PTHR34119">
    <property type="entry name" value="HYDROXYPROLINE-RICH GLYCOPROTEIN-LIKE"/>
    <property type="match status" value="1"/>
</dbReference>
<sequence length="588" mass="64173">MKSPMAKLKLKLHKSDARDKVDCPPSAPLEELARSSQDMRDMKNCYDSLLSAAATTANSAYEFSESLQEMGSCLLEKTALLDDKGTGKILSMLGNAQFELQKLVDSYRSHIFVTITNPSESLLNELRTVEDMKRQCDEKRSICEYMVAQQKEKGRLKGGKGESFTLQQLQSARNEYQEEATLCIFRLKSLKQGQSRSLLTQAARHHAAQLNFFRKGLQSLEAVEPHVRVVTEQQHIDYQFSGLEDDGRDGNDVNENRELSFEYRANKQGQDAVSASRNSMEVDEVDLLFPQMSTAENAELNLEKNGGIHVSSREPKGSSHSAPILPERKSDPVERFRQMQQPTARQSNAYVLPTPLDAKGAISSRAGSSVPLTRPTDLSGGTHNLSHSSPLEQKKHEKDLSDRQLQEFSILKPSAGQKDSYSNSISTPLPPPLLVGVLVPQPTSPPKVSPRASPPFASSPRVSELHELPRPPGNLITKAAKPSVSIVHSAPLVRNPEPSGTNKAPYAATNVTSRLPTPLLVSRSFSIPSSSQRAMAVHVSKLLGPPKVLDKAKGVGSPPVTPIYPANNNPASSASQMVAHSGQIRGGS</sequence>
<dbReference type="InterPro" id="IPR027267">
    <property type="entry name" value="AH/BAR_dom_sf"/>
</dbReference>
<proteinExistence type="predicted"/>
<dbReference type="CDD" id="cd07307">
    <property type="entry name" value="BAR"/>
    <property type="match status" value="1"/>
</dbReference>
<feature type="region of interest" description="Disordered" evidence="1">
    <location>
        <begin position="308"/>
        <end position="402"/>
    </location>
</feature>
<feature type="compositionally biased region" description="Low complexity" evidence="1">
    <location>
        <begin position="449"/>
        <end position="462"/>
    </location>
</feature>
<feature type="compositionally biased region" description="Basic and acidic residues" evidence="1">
    <location>
        <begin position="326"/>
        <end position="337"/>
    </location>
</feature>